<dbReference type="Gene3D" id="2.120.10.80">
    <property type="entry name" value="Kelch-type beta propeller"/>
    <property type="match status" value="1"/>
</dbReference>
<evidence type="ECO:0000259" key="1">
    <source>
        <dbReference type="Pfam" id="PF25210"/>
    </source>
</evidence>
<accession>A0ABD1B988</accession>
<dbReference type="SUPFAM" id="SSF117281">
    <property type="entry name" value="Kelch motif"/>
    <property type="match status" value="1"/>
</dbReference>
<feature type="domain" description="FKB95-like N-terminal Kelch" evidence="1">
    <location>
        <begin position="2"/>
        <end position="174"/>
    </location>
</feature>
<dbReference type="InterPro" id="IPR015915">
    <property type="entry name" value="Kelch-typ_b-propeller"/>
</dbReference>
<dbReference type="InterPro" id="IPR057499">
    <property type="entry name" value="Kelch_FKB95"/>
</dbReference>
<comment type="caution">
    <text evidence="2">The sequence shown here is derived from an EMBL/GenBank/DDBJ whole genome shotgun (WGS) entry which is preliminary data.</text>
</comment>
<name>A0ABD1B988_CARAN</name>
<evidence type="ECO:0000313" key="2">
    <source>
        <dbReference type="EMBL" id="KAL1215495.1"/>
    </source>
</evidence>
<keyword evidence="3" id="KW-1185">Reference proteome</keyword>
<dbReference type="AlphaFoldDB" id="A0ABD1B988"/>
<dbReference type="Proteomes" id="UP001558713">
    <property type="component" value="Unassembled WGS sequence"/>
</dbReference>
<evidence type="ECO:0000313" key="3">
    <source>
        <dbReference type="Proteomes" id="UP001558713"/>
    </source>
</evidence>
<dbReference type="PANTHER" id="PTHR24414:SF161">
    <property type="entry name" value="F-BOX DOMAIN-CONTAINING PROTEIN"/>
    <property type="match status" value="1"/>
</dbReference>
<dbReference type="EMBL" id="JBANAX010000284">
    <property type="protein sequence ID" value="KAL1215495.1"/>
    <property type="molecule type" value="Genomic_DNA"/>
</dbReference>
<dbReference type="Pfam" id="PF25210">
    <property type="entry name" value="Kelch_FKB95"/>
    <property type="match status" value="1"/>
</dbReference>
<gene>
    <name evidence="2" type="ORF">V5N11_024055</name>
</gene>
<organism evidence="2 3">
    <name type="scientific">Cardamine amara subsp. amara</name>
    <dbReference type="NCBI Taxonomy" id="228776"/>
    <lineage>
        <taxon>Eukaryota</taxon>
        <taxon>Viridiplantae</taxon>
        <taxon>Streptophyta</taxon>
        <taxon>Embryophyta</taxon>
        <taxon>Tracheophyta</taxon>
        <taxon>Spermatophyta</taxon>
        <taxon>Magnoliopsida</taxon>
        <taxon>eudicotyledons</taxon>
        <taxon>Gunneridae</taxon>
        <taxon>Pentapetalae</taxon>
        <taxon>rosids</taxon>
        <taxon>malvids</taxon>
        <taxon>Brassicales</taxon>
        <taxon>Brassicaceae</taxon>
        <taxon>Cardamineae</taxon>
        <taxon>Cardamine</taxon>
    </lineage>
</organism>
<dbReference type="PANTHER" id="PTHR24414">
    <property type="entry name" value="F-BOX/KELCH-REPEAT PROTEIN SKIP4"/>
    <property type="match status" value="1"/>
</dbReference>
<sequence length="192" mass="21985">MNWGEVFDIKLQTWKPLPSPSDNGNYQVVVFGARLYVITKHNNYVYDPKQGRWLPPDVGLGGLGEVIITGLFCVIENVIFAERGGKYKWYDSRYGVWLLVENLENLYKFRYRETIRLVNHGGKLVIMWHQKVGIKYQRCVVIRSGHFKSIMCAVIRLAFLGTHISGEVEKCDTINSLVPKSCKLLTCLSVSL</sequence>
<proteinExistence type="predicted"/>
<reference evidence="2 3" key="1">
    <citation type="submission" date="2024-04" db="EMBL/GenBank/DDBJ databases">
        <title>Genome assembly C_amara_ONT_v2.</title>
        <authorList>
            <person name="Yant L."/>
            <person name="Moore C."/>
            <person name="Slenker M."/>
        </authorList>
    </citation>
    <scope>NUCLEOTIDE SEQUENCE [LARGE SCALE GENOMIC DNA]</scope>
    <source>
        <tissue evidence="2">Leaf</tissue>
    </source>
</reference>
<protein>
    <submittedName>
        <fullName evidence="2">F-box/kelch-repeat protein</fullName>
    </submittedName>
</protein>
<dbReference type="InterPro" id="IPR050354">
    <property type="entry name" value="F-box/kelch-repeat_ARATH"/>
</dbReference>